<feature type="region of interest" description="Disordered" evidence="1">
    <location>
        <begin position="1"/>
        <end position="163"/>
    </location>
</feature>
<accession>A0AAV3QHC3</accession>
<organism evidence="2 3">
    <name type="scientific">Lithospermum erythrorhizon</name>
    <name type="common">Purple gromwell</name>
    <name type="synonym">Lithospermum officinale var. erythrorhizon</name>
    <dbReference type="NCBI Taxonomy" id="34254"/>
    <lineage>
        <taxon>Eukaryota</taxon>
        <taxon>Viridiplantae</taxon>
        <taxon>Streptophyta</taxon>
        <taxon>Embryophyta</taxon>
        <taxon>Tracheophyta</taxon>
        <taxon>Spermatophyta</taxon>
        <taxon>Magnoliopsida</taxon>
        <taxon>eudicotyledons</taxon>
        <taxon>Gunneridae</taxon>
        <taxon>Pentapetalae</taxon>
        <taxon>asterids</taxon>
        <taxon>lamiids</taxon>
        <taxon>Boraginales</taxon>
        <taxon>Boraginaceae</taxon>
        <taxon>Boraginoideae</taxon>
        <taxon>Lithospermeae</taxon>
        <taxon>Lithospermum</taxon>
    </lineage>
</organism>
<comment type="caution">
    <text evidence="2">The sequence shown here is derived from an EMBL/GenBank/DDBJ whole genome shotgun (WGS) entry which is preliminary data.</text>
</comment>
<dbReference type="EMBL" id="BAABME010004443">
    <property type="protein sequence ID" value="GAA0162396.1"/>
    <property type="molecule type" value="Genomic_DNA"/>
</dbReference>
<evidence type="ECO:0000313" key="2">
    <source>
        <dbReference type="EMBL" id="GAA0162396.1"/>
    </source>
</evidence>
<dbReference type="Proteomes" id="UP001454036">
    <property type="component" value="Unassembled WGS sequence"/>
</dbReference>
<feature type="compositionally biased region" description="Basic and acidic residues" evidence="1">
    <location>
        <begin position="127"/>
        <end position="136"/>
    </location>
</feature>
<evidence type="ECO:0000256" key="1">
    <source>
        <dbReference type="SAM" id="MobiDB-lite"/>
    </source>
</evidence>
<reference evidence="2 3" key="1">
    <citation type="submission" date="2024-01" db="EMBL/GenBank/DDBJ databases">
        <title>The complete chloroplast genome sequence of Lithospermum erythrorhizon: insights into the phylogenetic relationship among Boraginaceae species and the maternal lineages of purple gromwells.</title>
        <authorList>
            <person name="Okada T."/>
            <person name="Watanabe K."/>
        </authorList>
    </citation>
    <scope>NUCLEOTIDE SEQUENCE [LARGE SCALE GENOMIC DNA]</scope>
</reference>
<feature type="compositionally biased region" description="Basic and acidic residues" evidence="1">
    <location>
        <begin position="49"/>
        <end position="64"/>
    </location>
</feature>
<protein>
    <submittedName>
        <fullName evidence="2">Uncharacterized protein</fullName>
    </submittedName>
</protein>
<name>A0AAV3QHC3_LITER</name>
<evidence type="ECO:0000313" key="3">
    <source>
        <dbReference type="Proteomes" id="UP001454036"/>
    </source>
</evidence>
<keyword evidence="3" id="KW-1185">Reference proteome</keyword>
<gene>
    <name evidence="2" type="ORF">LIER_18499</name>
</gene>
<sequence length="163" mass="17515">MGMSDLWGEGAHYCPSTLPGTSAYTPSPELGVWELGDESSRQSSIGQRHQHDGTSEGYPEDRRAGGLPSPGERAPAPWPSPWGAPGLMPRVDHGTVGTRGCGHLLRPKKRRQPEKGNKKGGKSQNVEQKERKKNFNDKGLAVSTSMKPHGKLGDRGPGWPSSA</sequence>
<proteinExistence type="predicted"/>
<dbReference type="AlphaFoldDB" id="A0AAV3QHC3"/>